<dbReference type="GO" id="GO:0003677">
    <property type="term" value="F:DNA binding"/>
    <property type="evidence" value="ECO:0007669"/>
    <property type="project" value="UniProtKB-KW"/>
</dbReference>
<evidence type="ECO:0000313" key="1">
    <source>
        <dbReference type="EMBL" id="MET4756989.1"/>
    </source>
</evidence>
<sequence>MLARGKKGREKKGMNLLLVEDDMFDKRRKNLKLTEAGERVIKAIKPLLK</sequence>
<keyword evidence="2" id="KW-1185">Reference proteome</keyword>
<proteinExistence type="predicted"/>
<evidence type="ECO:0000313" key="2">
    <source>
        <dbReference type="Proteomes" id="UP001549366"/>
    </source>
</evidence>
<dbReference type="EMBL" id="JBEWTB010000002">
    <property type="protein sequence ID" value="MET4756989.1"/>
    <property type="molecule type" value="Genomic_DNA"/>
</dbReference>
<organism evidence="1 2">
    <name type="scientific">Endozoicomonas lisbonensis</name>
    <dbReference type="NCBI Taxonomy" id="3120522"/>
    <lineage>
        <taxon>Bacteria</taxon>
        <taxon>Pseudomonadati</taxon>
        <taxon>Pseudomonadota</taxon>
        <taxon>Gammaproteobacteria</taxon>
        <taxon>Oceanospirillales</taxon>
        <taxon>Endozoicomonadaceae</taxon>
        <taxon>Endozoicomonas</taxon>
    </lineage>
</organism>
<protein>
    <submittedName>
        <fullName evidence="1">DNA-binding MarR family transcriptional regulator</fullName>
    </submittedName>
</protein>
<gene>
    <name evidence="1" type="ORF">V5J35_002181</name>
</gene>
<keyword evidence="1" id="KW-0238">DNA-binding</keyword>
<accession>A0ABV2SIP7</accession>
<dbReference type="Proteomes" id="UP001549366">
    <property type="component" value="Unassembled WGS sequence"/>
</dbReference>
<name>A0ABV2SIP7_9GAMM</name>
<reference evidence="1 2" key="1">
    <citation type="submission" date="2024-06" db="EMBL/GenBank/DDBJ databases">
        <title>Genomic Encyclopedia of Type Strains, Phase V (KMG-V): Genome sequencing to study the core and pangenomes of soil and plant-associated prokaryotes.</title>
        <authorList>
            <person name="Whitman W."/>
        </authorList>
    </citation>
    <scope>NUCLEOTIDE SEQUENCE [LARGE SCALE GENOMIC DNA]</scope>
    <source>
        <strain evidence="1 2">NE40</strain>
    </source>
</reference>
<comment type="caution">
    <text evidence="1">The sequence shown here is derived from an EMBL/GenBank/DDBJ whole genome shotgun (WGS) entry which is preliminary data.</text>
</comment>